<name>A0A6L2PFZ4_COPFO</name>
<dbReference type="Proteomes" id="UP000502823">
    <property type="component" value="Unassembled WGS sequence"/>
</dbReference>
<reference evidence="3" key="1">
    <citation type="submission" date="2020-01" db="EMBL/GenBank/DDBJ databases">
        <title>Draft genome sequence of the Termite Coptotermes fromosanus.</title>
        <authorList>
            <person name="Itakura S."/>
            <person name="Yosikawa Y."/>
            <person name="Umezawa K."/>
        </authorList>
    </citation>
    <scope>NUCLEOTIDE SEQUENCE [LARGE SCALE GENOMIC DNA]</scope>
</reference>
<keyword evidence="3" id="KW-1185">Reference proteome</keyword>
<comment type="caution">
    <text evidence="2">The sequence shown here is derived from an EMBL/GenBank/DDBJ whole genome shotgun (WGS) entry which is preliminary data.</text>
</comment>
<proteinExistence type="predicted"/>
<evidence type="ECO:0000256" key="1">
    <source>
        <dbReference type="SAM" id="MobiDB-lite"/>
    </source>
</evidence>
<protein>
    <submittedName>
        <fullName evidence="2">Uncharacterized protein</fullName>
    </submittedName>
</protein>
<evidence type="ECO:0000313" key="2">
    <source>
        <dbReference type="EMBL" id="GFG31286.1"/>
    </source>
</evidence>
<feature type="compositionally biased region" description="Basic and acidic residues" evidence="1">
    <location>
        <begin position="122"/>
        <end position="148"/>
    </location>
</feature>
<accession>A0A6L2PFZ4</accession>
<dbReference type="AlphaFoldDB" id="A0A6L2PFZ4"/>
<dbReference type="EMBL" id="BLKM01000294">
    <property type="protein sequence ID" value="GFG31286.1"/>
    <property type="molecule type" value="Genomic_DNA"/>
</dbReference>
<feature type="region of interest" description="Disordered" evidence="1">
    <location>
        <begin position="118"/>
        <end position="149"/>
    </location>
</feature>
<dbReference type="OrthoDB" id="8171786at2759"/>
<organism evidence="2 3">
    <name type="scientific">Coptotermes formosanus</name>
    <name type="common">Formosan subterranean termite</name>
    <dbReference type="NCBI Taxonomy" id="36987"/>
    <lineage>
        <taxon>Eukaryota</taxon>
        <taxon>Metazoa</taxon>
        <taxon>Ecdysozoa</taxon>
        <taxon>Arthropoda</taxon>
        <taxon>Hexapoda</taxon>
        <taxon>Insecta</taxon>
        <taxon>Pterygota</taxon>
        <taxon>Neoptera</taxon>
        <taxon>Polyneoptera</taxon>
        <taxon>Dictyoptera</taxon>
        <taxon>Blattodea</taxon>
        <taxon>Blattoidea</taxon>
        <taxon>Termitoidae</taxon>
        <taxon>Rhinotermitidae</taxon>
        <taxon>Coptotermes</taxon>
    </lineage>
</organism>
<evidence type="ECO:0000313" key="3">
    <source>
        <dbReference type="Proteomes" id="UP000502823"/>
    </source>
</evidence>
<gene>
    <name evidence="2" type="ORF">Cfor_12851</name>
</gene>
<sequence length="184" mass="20269">MATINCNVRAAWNDTKCYRLAGAGYDEFHSRVTTVEEVGSQSEKSGKHETSHISSDGYYGSLPAVPFIDDYAMDTNDAGAENSMESGRDPKNDACSSALTHMPNLNENLVSVGVTLGRRKRINDEHNTTAEPKRQRHEEHDSVSEKVSDSSLQVASDGCDLELVEKLLKETHGCDLYHFDACDL</sequence>
<dbReference type="InParanoid" id="A0A6L2PFZ4"/>